<dbReference type="SUPFAM" id="SSF56112">
    <property type="entry name" value="Protein kinase-like (PK-like)"/>
    <property type="match status" value="1"/>
</dbReference>
<sequence length="1177" mass="133165">MGRSKPHMKDMNSRISKARVKCAPQVGENLYVPADKLQEILTRPNVEAVLREQNLRHTSDLTGFVMSRARTMFLGLVWTKQVEDLAELKSAGVDDAFLPIGQHVGAEKVSSLDKTTSALTNDPIPVLSGWDPSEIDSFVNFHWGFQVPTFSRYKFLKLNLNCPLPLRIPTRHHHAITYSGSSAEVHQLELLDNSWRGPGDNQPRAEPQLVAVKKFFPTFKKYFGIEQENMGRIAHLRPRHDHILQALGAFERGSECHVIFPWAKGGNLNEFWQKTNAVPQDARSSGPLVLWCLKQMLGIADALLVLHRQGYRHGDLKPENLLHVKDGRDLGRLVVADFGLAKLHLINTMKREDPSTSWHATFKYEPPDVLEHRDSPRSRQFDVWSAGCCFLEFATWLGGGWSRLQDFRNSEAFDKFWQKEEGKDPKVHRRVQKEMSLILRYAGTSATKDIVKLVQDRLLKVQFSQAAKLEDEPIDMRLRATSKEAKDRLQKVFDTARRDESYCVGRRLPPRRGAGHNQVGQPSIQQETYRVEQIADLVDSWEAFPDNEFARALFRRPGWVPPAPPSIAVTAKCGKCSGIDFLSPRSEIHFDQDHLKQESGKCNICAVIVEALSCLGWTEQRGTIYRVGSEFRISSYKGKESLVLSFYADPATPTQDVEEIAQVGYPDLSPMGSPQQYELIRAWRDTCDKDHHWCYPWKEADELPSMPTRVIDVGTTAESALRLVETTDKQLKAKYVALSHCWGQSTDEENFCTTSGTIESNKENIPFRLLPKSFRDAVTVTREIGVRYLWIDSICIIQGDDGDWAAEAQKMGDVFGFAYCTLAASSAKSSTEGFLGPEDPELRIPRISRKTATVTTPDGSHLYLCRSIDNFRDDVEDSVLASRGWVFQERALSRRTIHFTSTQLYWECGQGVHCETLTRLVNTKANLMGDAEFPKYVLDYFKGGQIVLFQYLYQLYSTRDFSHDSDRAVALRGLEDRLGETIGTGAEFGVIGKFPQRSLLWKRASPRQQLSRIEQPADTLVPSWSWMAYTGAIEYLEVPMKSTDWSFENVTIPPEWNVRPSERQGHRVAQIEAVAFGLDVDMMWWKKGITMDGDDNASPDFGVLRCVVVGVERDPDGTEDETEKEHAGKIDLDGKIQYVLIVKPLPGSAGDRYERVGVGGLPATKIRKNDRMDIVLV</sequence>
<organism evidence="2 3">
    <name type="scientific">Apiospora marii</name>
    <dbReference type="NCBI Taxonomy" id="335849"/>
    <lineage>
        <taxon>Eukaryota</taxon>
        <taxon>Fungi</taxon>
        <taxon>Dikarya</taxon>
        <taxon>Ascomycota</taxon>
        <taxon>Pezizomycotina</taxon>
        <taxon>Sordariomycetes</taxon>
        <taxon>Xylariomycetidae</taxon>
        <taxon>Amphisphaeriales</taxon>
        <taxon>Apiosporaceae</taxon>
        <taxon>Apiospora</taxon>
    </lineage>
</organism>
<dbReference type="SMART" id="SM00220">
    <property type="entry name" value="S_TKc"/>
    <property type="match status" value="1"/>
</dbReference>
<dbReference type="Pfam" id="PF00069">
    <property type="entry name" value="Pkinase"/>
    <property type="match status" value="1"/>
</dbReference>
<dbReference type="EMBL" id="JAQQWI010000017">
    <property type="protein sequence ID" value="KAK8006052.1"/>
    <property type="molecule type" value="Genomic_DNA"/>
</dbReference>
<protein>
    <recommendedName>
        <fullName evidence="1">Protein kinase domain-containing protein</fullName>
    </recommendedName>
</protein>
<dbReference type="PANTHER" id="PTHR33112">
    <property type="entry name" value="DOMAIN PROTEIN, PUTATIVE-RELATED"/>
    <property type="match status" value="1"/>
</dbReference>
<dbReference type="InterPro" id="IPR010730">
    <property type="entry name" value="HET"/>
</dbReference>
<dbReference type="PANTHER" id="PTHR33112:SF10">
    <property type="entry name" value="TOL"/>
    <property type="match status" value="1"/>
</dbReference>
<dbReference type="Pfam" id="PF06985">
    <property type="entry name" value="HET"/>
    <property type="match status" value="1"/>
</dbReference>
<reference evidence="2 3" key="1">
    <citation type="submission" date="2023-01" db="EMBL/GenBank/DDBJ databases">
        <title>Analysis of 21 Apiospora genomes using comparative genomics revels a genus with tremendous synthesis potential of carbohydrate active enzymes and secondary metabolites.</title>
        <authorList>
            <person name="Sorensen T."/>
        </authorList>
    </citation>
    <scope>NUCLEOTIDE SEQUENCE [LARGE SCALE GENOMIC DNA]</scope>
    <source>
        <strain evidence="2 3">CBS 20057</strain>
    </source>
</reference>
<evidence type="ECO:0000259" key="1">
    <source>
        <dbReference type="PROSITE" id="PS50011"/>
    </source>
</evidence>
<gene>
    <name evidence="2" type="ORF">PG991_012349</name>
</gene>
<dbReference type="Proteomes" id="UP001396898">
    <property type="component" value="Unassembled WGS sequence"/>
</dbReference>
<evidence type="ECO:0000313" key="3">
    <source>
        <dbReference type="Proteomes" id="UP001396898"/>
    </source>
</evidence>
<dbReference type="InterPro" id="IPR000719">
    <property type="entry name" value="Prot_kinase_dom"/>
</dbReference>
<accession>A0ABR1R9S7</accession>
<dbReference type="Gene3D" id="1.10.510.10">
    <property type="entry name" value="Transferase(Phosphotransferase) domain 1"/>
    <property type="match status" value="1"/>
</dbReference>
<comment type="caution">
    <text evidence="2">The sequence shown here is derived from an EMBL/GenBank/DDBJ whole genome shotgun (WGS) entry which is preliminary data.</text>
</comment>
<dbReference type="InterPro" id="IPR011009">
    <property type="entry name" value="Kinase-like_dom_sf"/>
</dbReference>
<feature type="domain" description="Protein kinase" evidence="1">
    <location>
        <begin position="171"/>
        <end position="493"/>
    </location>
</feature>
<dbReference type="CDD" id="cd00180">
    <property type="entry name" value="PKc"/>
    <property type="match status" value="1"/>
</dbReference>
<name>A0ABR1R9S7_9PEZI</name>
<dbReference type="PROSITE" id="PS50011">
    <property type="entry name" value="PROTEIN_KINASE_DOM"/>
    <property type="match status" value="1"/>
</dbReference>
<evidence type="ECO:0000313" key="2">
    <source>
        <dbReference type="EMBL" id="KAK8006052.1"/>
    </source>
</evidence>
<keyword evidence="3" id="KW-1185">Reference proteome</keyword>
<proteinExistence type="predicted"/>